<dbReference type="AlphaFoldDB" id="A0A839SAJ8"/>
<comment type="caution">
    <text evidence="1">The sequence shown here is derived from an EMBL/GenBank/DDBJ whole genome shotgun (WGS) entry which is preliminary data.</text>
</comment>
<accession>A0A839SAJ8</accession>
<organism evidence="1 2">
    <name type="scientific">Mucilaginibacter gotjawali</name>
    <dbReference type="NCBI Taxonomy" id="1550579"/>
    <lineage>
        <taxon>Bacteria</taxon>
        <taxon>Pseudomonadati</taxon>
        <taxon>Bacteroidota</taxon>
        <taxon>Sphingobacteriia</taxon>
        <taxon>Sphingobacteriales</taxon>
        <taxon>Sphingobacteriaceae</taxon>
        <taxon>Mucilaginibacter</taxon>
    </lineage>
</organism>
<keyword evidence="2" id="KW-1185">Reference proteome</keyword>
<dbReference type="EMBL" id="JACHWX010000001">
    <property type="protein sequence ID" value="MBB3053627.1"/>
    <property type="molecule type" value="Genomic_DNA"/>
</dbReference>
<reference evidence="1" key="1">
    <citation type="submission" date="2020-08" db="EMBL/GenBank/DDBJ databases">
        <title>Genomic Encyclopedia of Type Strains, Phase III (KMG-III): the genomes of soil and plant-associated and newly described type strains.</title>
        <authorList>
            <person name="Whitman W."/>
        </authorList>
    </citation>
    <scope>NUCLEOTIDE SEQUENCE [LARGE SCALE GENOMIC DNA]</scope>
    <source>
        <strain evidence="1">CECT 8628</strain>
    </source>
</reference>
<protein>
    <submittedName>
        <fullName evidence="1">Uncharacterized protein</fullName>
    </submittedName>
</protein>
<name>A0A839SAJ8_9SPHI</name>
<proteinExistence type="predicted"/>
<sequence length="57" mass="6404">MTPEESPVYSINKAAKGLRKSLLIAIKLKKAFPVAFKLATERYSISKEQTPAFYLTN</sequence>
<gene>
    <name evidence="1" type="ORF">FHS11_000031</name>
</gene>
<evidence type="ECO:0000313" key="2">
    <source>
        <dbReference type="Proteomes" id="UP000539265"/>
    </source>
</evidence>
<dbReference type="Proteomes" id="UP000539265">
    <property type="component" value="Unassembled WGS sequence"/>
</dbReference>
<evidence type="ECO:0000313" key="1">
    <source>
        <dbReference type="EMBL" id="MBB3053627.1"/>
    </source>
</evidence>